<evidence type="ECO:0000313" key="4">
    <source>
        <dbReference type="Proteomes" id="UP001237448"/>
    </source>
</evidence>
<keyword evidence="1" id="KW-0472">Membrane</keyword>
<dbReference type="Gene3D" id="1.10.10.1320">
    <property type="entry name" value="Anti-sigma factor, zinc-finger domain"/>
    <property type="match status" value="1"/>
</dbReference>
<name>A0ABU0FNQ3_9HYPH</name>
<dbReference type="Proteomes" id="UP001237448">
    <property type="component" value="Unassembled WGS sequence"/>
</dbReference>
<dbReference type="InterPro" id="IPR027383">
    <property type="entry name" value="Znf_put"/>
</dbReference>
<proteinExistence type="predicted"/>
<evidence type="ECO:0000259" key="2">
    <source>
        <dbReference type="Pfam" id="PF13490"/>
    </source>
</evidence>
<evidence type="ECO:0000313" key="3">
    <source>
        <dbReference type="EMBL" id="MDQ0396250.1"/>
    </source>
</evidence>
<keyword evidence="1" id="KW-0812">Transmembrane</keyword>
<gene>
    <name evidence="3" type="ORF">J3R73_006042</name>
</gene>
<dbReference type="InterPro" id="IPR041916">
    <property type="entry name" value="Anti_sigma_zinc_sf"/>
</dbReference>
<organism evidence="3 4">
    <name type="scientific">Labrys monachus</name>
    <dbReference type="NCBI Taxonomy" id="217067"/>
    <lineage>
        <taxon>Bacteria</taxon>
        <taxon>Pseudomonadati</taxon>
        <taxon>Pseudomonadota</taxon>
        <taxon>Alphaproteobacteria</taxon>
        <taxon>Hyphomicrobiales</taxon>
        <taxon>Xanthobacteraceae</taxon>
        <taxon>Labrys</taxon>
    </lineage>
</organism>
<sequence>MSMVAEHPDEERIGAFVDGELAEDERQAVAAHLESCPSCAAGVEAMRALSRRIAAAGPAPLPTSLPARVRAVLAAEAAGGAGTDEPAVRPRRPAAGRMARLRENIAPLAACLVVTALLSSSVTWWVARDGSQAMSRDALVTHDLLTAHLRALTQDGAIQVASSDSHTVKPWFAGKVDFSPDAPDLAAEGFPLVGGRLDIVDGKRVGALVYRRRLHLVDVFAWPAPTQADAPPDARVERGYNIVTWSKGGVTYSAVSDLETAELERLAQLL</sequence>
<accession>A0ABU0FNQ3</accession>
<evidence type="ECO:0000256" key="1">
    <source>
        <dbReference type="SAM" id="Phobius"/>
    </source>
</evidence>
<reference evidence="3 4" key="1">
    <citation type="submission" date="2023-07" db="EMBL/GenBank/DDBJ databases">
        <title>Genomic Encyclopedia of Type Strains, Phase IV (KMG-IV): sequencing the most valuable type-strain genomes for metagenomic binning, comparative biology and taxonomic classification.</title>
        <authorList>
            <person name="Goeker M."/>
        </authorList>
    </citation>
    <scope>NUCLEOTIDE SEQUENCE [LARGE SCALE GENOMIC DNA]</scope>
    <source>
        <strain evidence="3 4">DSM 5896</strain>
    </source>
</reference>
<protein>
    <submittedName>
        <fullName evidence="3">Anti-sigma factor RsiW</fullName>
    </submittedName>
</protein>
<feature type="transmembrane region" description="Helical" evidence="1">
    <location>
        <begin position="105"/>
        <end position="127"/>
    </location>
</feature>
<comment type="caution">
    <text evidence="3">The sequence shown here is derived from an EMBL/GenBank/DDBJ whole genome shotgun (WGS) entry which is preliminary data.</text>
</comment>
<dbReference type="Pfam" id="PF13490">
    <property type="entry name" value="zf-HC2"/>
    <property type="match status" value="1"/>
</dbReference>
<dbReference type="EMBL" id="JAUSVK010000001">
    <property type="protein sequence ID" value="MDQ0396250.1"/>
    <property type="molecule type" value="Genomic_DNA"/>
</dbReference>
<keyword evidence="1" id="KW-1133">Transmembrane helix</keyword>
<keyword evidence="4" id="KW-1185">Reference proteome</keyword>
<feature type="domain" description="Putative zinc-finger" evidence="2">
    <location>
        <begin position="10"/>
        <end position="40"/>
    </location>
</feature>